<evidence type="ECO:0000259" key="2">
    <source>
        <dbReference type="PROSITE" id="PS50076"/>
    </source>
</evidence>
<gene>
    <name evidence="3" type="ORF">ACFPFO_21425</name>
</gene>
<dbReference type="Proteomes" id="UP001595925">
    <property type="component" value="Unassembled WGS sequence"/>
</dbReference>
<dbReference type="Gene3D" id="1.10.287.110">
    <property type="entry name" value="DnaJ domain"/>
    <property type="match status" value="1"/>
</dbReference>
<sequence length="208" mass="22699">MPGRVVEGLETIPPAVLAGLALGAAFAAVAAILFVLGERWFPTRRASEPRYSGEGRRRREIREYLGEIGERYAEDHPIAGHPVAFYLPERDVAITFDAHAFFRLRNTTGTAVVLVEHEMPVAHLGARLPFETPDPSPEPARSAFAERVGNAYGTLGLPTTASSGEVRSAYRERVKEVHPDHGGDEAAFRELREAYATARDHADGRGGD</sequence>
<dbReference type="SMART" id="SM00271">
    <property type="entry name" value="DnaJ"/>
    <property type="match status" value="1"/>
</dbReference>
<dbReference type="PROSITE" id="PS50076">
    <property type="entry name" value="DNAJ_2"/>
    <property type="match status" value="1"/>
</dbReference>
<comment type="caution">
    <text evidence="3">The sequence shown here is derived from an EMBL/GenBank/DDBJ whole genome shotgun (WGS) entry which is preliminary data.</text>
</comment>
<dbReference type="InterPro" id="IPR001623">
    <property type="entry name" value="DnaJ_domain"/>
</dbReference>
<dbReference type="SUPFAM" id="SSF46565">
    <property type="entry name" value="Chaperone J-domain"/>
    <property type="match status" value="1"/>
</dbReference>
<dbReference type="Pfam" id="PF00226">
    <property type="entry name" value="DnaJ"/>
    <property type="match status" value="1"/>
</dbReference>
<accession>A0ABD5QKI0</accession>
<keyword evidence="1" id="KW-0472">Membrane</keyword>
<dbReference type="CDD" id="cd06257">
    <property type="entry name" value="DnaJ"/>
    <property type="match status" value="1"/>
</dbReference>
<dbReference type="EMBL" id="JBHSJG010000065">
    <property type="protein sequence ID" value="MFC4990260.1"/>
    <property type="molecule type" value="Genomic_DNA"/>
</dbReference>
<feature type="domain" description="J" evidence="2">
    <location>
        <begin position="150"/>
        <end position="208"/>
    </location>
</feature>
<protein>
    <submittedName>
        <fullName evidence="3">J domain-containing protein</fullName>
    </submittedName>
</protein>
<organism evidence="3 4">
    <name type="scientific">Saliphagus infecundisoli</name>
    <dbReference type="NCBI Taxonomy" id="1849069"/>
    <lineage>
        <taxon>Archaea</taxon>
        <taxon>Methanobacteriati</taxon>
        <taxon>Methanobacteriota</taxon>
        <taxon>Stenosarchaea group</taxon>
        <taxon>Halobacteria</taxon>
        <taxon>Halobacteriales</taxon>
        <taxon>Natrialbaceae</taxon>
        <taxon>Saliphagus</taxon>
    </lineage>
</organism>
<keyword evidence="1" id="KW-1133">Transmembrane helix</keyword>
<dbReference type="RefSeq" id="WP_224828621.1">
    <property type="nucleotide sequence ID" value="NZ_JAIVEF010000008.1"/>
</dbReference>
<reference evidence="3 4" key="1">
    <citation type="journal article" date="2019" name="Int. J. Syst. Evol. Microbiol.">
        <title>The Global Catalogue of Microorganisms (GCM) 10K type strain sequencing project: providing services to taxonomists for standard genome sequencing and annotation.</title>
        <authorList>
            <consortium name="The Broad Institute Genomics Platform"/>
            <consortium name="The Broad Institute Genome Sequencing Center for Infectious Disease"/>
            <person name="Wu L."/>
            <person name="Ma J."/>
        </authorList>
    </citation>
    <scope>NUCLEOTIDE SEQUENCE [LARGE SCALE GENOMIC DNA]</scope>
    <source>
        <strain evidence="3 4">CGMCC 1.15824</strain>
    </source>
</reference>
<evidence type="ECO:0000256" key="1">
    <source>
        <dbReference type="SAM" id="Phobius"/>
    </source>
</evidence>
<name>A0ABD5QKI0_9EURY</name>
<dbReference type="InterPro" id="IPR036869">
    <property type="entry name" value="J_dom_sf"/>
</dbReference>
<keyword evidence="1" id="KW-0812">Transmembrane</keyword>
<keyword evidence="4" id="KW-1185">Reference proteome</keyword>
<evidence type="ECO:0000313" key="4">
    <source>
        <dbReference type="Proteomes" id="UP001595925"/>
    </source>
</evidence>
<proteinExistence type="predicted"/>
<feature type="transmembrane region" description="Helical" evidence="1">
    <location>
        <begin position="12"/>
        <end position="36"/>
    </location>
</feature>
<evidence type="ECO:0000313" key="3">
    <source>
        <dbReference type="EMBL" id="MFC4990260.1"/>
    </source>
</evidence>
<dbReference type="AlphaFoldDB" id="A0ABD5QKI0"/>